<evidence type="ECO:0000256" key="1">
    <source>
        <dbReference type="SAM" id="MobiDB-lite"/>
    </source>
</evidence>
<reference evidence="2" key="1">
    <citation type="submission" date="2020-05" db="EMBL/GenBank/DDBJ databases">
        <authorList>
            <person name="Chiriac C."/>
            <person name="Salcher M."/>
            <person name="Ghai R."/>
            <person name="Kavagutti S V."/>
        </authorList>
    </citation>
    <scope>NUCLEOTIDE SEQUENCE</scope>
</reference>
<protein>
    <submittedName>
        <fullName evidence="2">Unannotated protein</fullName>
    </submittedName>
</protein>
<gene>
    <name evidence="2" type="ORF">UFOPK3564_03750</name>
</gene>
<feature type="compositionally biased region" description="Polar residues" evidence="1">
    <location>
        <begin position="7"/>
        <end position="29"/>
    </location>
</feature>
<proteinExistence type="predicted"/>
<feature type="compositionally biased region" description="Polar residues" evidence="1">
    <location>
        <begin position="49"/>
        <end position="71"/>
    </location>
</feature>
<evidence type="ECO:0000313" key="2">
    <source>
        <dbReference type="EMBL" id="CAB4955746.1"/>
    </source>
</evidence>
<name>A0A6J7KIU9_9ZZZZ</name>
<organism evidence="2">
    <name type="scientific">freshwater metagenome</name>
    <dbReference type="NCBI Taxonomy" id="449393"/>
    <lineage>
        <taxon>unclassified sequences</taxon>
        <taxon>metagenomes</taxon>
        <taxon>ecological metagenomes</taxon>
    </lineage>
</organism>
<dbReference type="AlphaFoldDB" id="A0A6J7KIU9"/>
<feature type="compositionally biased region" description="Low complexity" evidence="1">
    <location>
        <begin position="72"/>
        <end position="87"/>
    </location>
</feature>
<accession>A0A6J7KIU9</accession>
<feature type="region of interest" description="Disordered" evidence="1">
    <location>
        <begin position="1"/>
        <end position="93"/>
    </location>
</feature>
<feature type="compositionally biased region" description="Low complexity" evidence="1">
    <location>
        <begin position="38"/>
        <end position="48"/>
    </location>
</feature>
<sequence>MDWPKPQNAQPTTQTFDRLTLRLTTNETVSPARDRRSSSAAMRISSTATGSRSTKRAVSSCSESATPSRAFSSAGPTSPGSTTNGASDRPDVPRGMKVQYFTVIVSSTAGSIQSALMYSP</sequence>
<dbReference type="EMBL" id="CAFBMK010000398">
    <property type="protein sequence ID" value="CAB4955746.1"/>
    <property type="molecule type" value="Genomic_DNA"/>
</dbReference>